<proteinExistence type="predicted"/>
<dbReference type="Proteomes" id="UP001219518">
    <property type="component" value="Unassembled WGS sequence"/>
</dbReference>
<reference evidence="2" key="1">
    <citation type="submission" date="2021-07" db="EMBL/GenBank/DDBJ databases">
        <authorList>
            <person name="Catto M.A."/>
            <person name="Jacobson A."/>
            <person name="Kennedy G."/>
            <person name="Labadie P."/>
            <person name="Hunt B.G."/>
            <person name="Srinivasan R."/>
        </authorList>
    </citation>
    <scope>NUCLEOTIDE SEQUENCE</scope>
    <source>
        <strain evidence="2">PL_HMW_Pooled</strain>
        <tissue evidence="2">Head</tissue>
    </source>
</reference>
<comment type="caution">
    <text evidence="2">The sequence shown here is derived from an EMBL/GenBank/DDBJ whole genome shotgun (WGS) entry which is preliminary data.</text>
</comment>
<keyword evidence="3" id="KW-1185">Reference proteome</keyword>
<sequence>MASNPFSYGEHQIVHKKVKNFSFPCVACEERFNTAGAFNVHFTRCHREKSNNDSTPSTSSSNLGVLSAATFRTFGDVLIASSFTCNVTTCGEDLRTACGLRKHMADHIKKGYIIQCPFGDCPDRPMNKILKFTKVTTFRAHMSQYHNEPKEHPLLRTDCVAGVSYQESDDEDFDKLDSNNGDGDGAADCVKVSSCENNAPQQHDKPYFQDNIYPENMVRDYIGKFYLWLEGQLLISSSKVQSISEELATLCELSHHRLKAAMQEELVKAGLTKEKTDEVIEKVLKKDTVHAVHHKGADVVDMTTKHM</sequence>
<dbReference type="AlphaFoldDB" id="A0AAE1HXS6"/>
<reference evidence="2" key="2">
    <citation type="journal article" date="2023" name="BMC Genomics">
        <title>Pest status, molecular evolution, and epigenetic factors derived from the genome assembly of Frankliniella fusca, a thysanopteran phytovirus vector.</title>
        <authorList>
            <person name="Catto M.A."/>
            <person name="Labadie P.E."/>
            <person name="Jacobson A.L."/>
            <person name="Kennedy G.G."/>
            <person name="Srinivasan R."/>
            <person name="Hunt B.G."/>
        </authorList>
    </citation>
    <scope>NUCLEOTIDE SEQUENCE</scope>
    <source>
        <strain evidence="2">PL_HMW_Pooled</strain>
    </source>
</reference>
<feature type="domain" description="C2H2-type" evidence="1">
    <location>
        <begin position="25"/>
        <end position="46"/>
    </location>
</feature>
<accession>A0AAE1HXS6</accession>
<organism evidence="2 3">
    <name type="scientific">Frankliniella fusca</name>
    <dbReference type="NCBI Taxonomy" id="407009"/>
    <lineage>
        <taxon>Eukaryota</taxon>
        <taxon>Metazoa</taxon>
        <taxon>Ecdysozoa</taxon>
        <taxon>Arthropoda</taxon>
        <taxon>Hexapoda</taxon>
        <taxon>Insecta</taxon>
        <taxon>Pterygota</taxon>
        <taxon>Neoptera</taxon>
        <taxon>Paraneoptera</taxon>
        <taxon>Thysanoptera</taxon>
        <taxon>Terebrantia</taxon>
        <taxon>Thripoidea</taxon>
        <taxon>Thripidae</taxon>
        <taxon>Frankliniella</taxon>
    </lineage>
</organism>
<evidence type="ECO:0000313" key="2">
    <source>
        <dbReference type="EMBL" id="KAK3929534.1"/>
    </source>
</evidence>
<name>A0AAE1HXS6_9NEOP</name>
<dbReference type="PROSITE" id="PS00028">
    <property type="entry name" value="ZINC_FINGER_C2H2_1"/>
    <property type="match status" value="2"/>
</dbReference>
<evidence type="ECO:0000313" key="3">
    <source>
        <dbReference type="Proteomes" id="UP001219518"/>
    </source>
</evidence>
<protein>
    <submittedName>
        <fullName evidence="2">Protein charlatan</fullName>
    </submittedName>
</protein>
<dbReference type="EMBL" id="JAHWGI010001401">
    <property type="protein sequence ID" value="KAK3929534.1"/>
    <property type="molecule type" value="Genomic_DNA"/>
</dbReference>
<dbReference type="SMART" id="SM00355">
    <property type="entry name" value="ZnF_C2H2"/>
    <property type="match status" value="3"/>
</dbReference>
<gene>
    <name evidence="2" type="ORF">KUF71_003541</name>
</gene>
<dbReference type="InterPro" id="IPR013087">
    <property type="entry name" value="Znf_C2H2_type"/>
</dbReference>
<evidence type="ECO:0000259" key="1">
    <source>
        <dbReference type="PROSITE" id="PS00028"/>
    </source>
</evidence>
<feature type="domain" description="C2H2-type" evidence="1">
    <location>
        <begin position="85"/>
        <end position="107"/>
    </location>
</feature>